<evidence type="ECO:0000259" key="7">
    <source>
        <dbReference type="PROSITE" id="PS50878"/>
    </source>
</evidence>
<gene>
    <name evidence="9" type="ORF">CXB51_001233</name>
</gene>
<dbReference type="SUPFAM" id="SSF56672">
    <property type="entry name" value="DNA/RNA polymerases"/>
    <property type="match status" value="1"/>
</dbReference>
<evidence type="ECO:0000313" key="10">
    <source>
        <dbReference type="Proteomes" id="UP000701853"/>
    </source>
</evidence>
<sequence>MRCSCFVGAKKDGTWRMCVDCRAVNKITIKYRHPIPRLDDRLDELSGAQLFSKIDLKSGYHQIRMSEGDEWKTVFKTKHGLYEWLVMPFGLTNAPSTFMRLMNHVLRAYIGKFCVVYFDDILVYSRSLDDHLRHLRAVLDVLRKETLYANLKKCTFCSNQVVFLGFVVSLQGLQVDQEKVKAIREWPRPTRISQVRSFHGLASFYRRFVPNFSTLAVPLTSMIKKNSAFFWSEEQEKSFILLKDHLTNAPLLVLPDFDKTFEIKCDASGIGIGTVLTQEGKPVAYFSEKLSGAPLNYPTYDKEMYALIRALETWQHYLWPKEFVIHSDHESLKHIKGQHKLSKRHAKWVEFLESFPYVIRYKKGKENIVADALSRRYTLLNHLDSKLLGFAFLKDLYNSDTDFGDVYKLCEHTAVDKFFRLDGFLFREGKLCIPQSSVRELLVLEAHGGGLMGHFGIAKTLAMLQEHFFWPRMKRDVEKICLQCLVCKKAKSKVNPHGLYMPLPIPEGPWIDLSMDFILEVVRLHGIPKTIVSDRDAKFLSHFWRTLWSKLGTKLLFSTTCHPQTDGQTEVVNRVISTLLRAIVRKNLKSWEECLPHIEFAYNRTVHSATKFSPFEIVYGFNPLSPLDLIPLPNDQIINIDAKKKVDYVKQLHQKVKANIEARTEQYVRKANKGRRQVIFEPGDWVWVHMRKERFPAQRKSKLLPRGDGPFQVLERINDNSYKLDLPGEYNVSATFNVADLSFYDIGDDLGANCFEERRNDTTILLELSAANEDPLELPVGPITRARAKRFKDATTTLVDRVWGDTIAGLFESSWTSKPIKPCILLQAQISSSST</sequence>
<dbReference type="InterPro" id="IPR056924">
    <property type="entry name" value="SH3_Tf2-1"/>
</dbReference>
<dbReference type="InterPro" id="IPR043128">
    <property type="entry name" value="Rev_trsase/Diguanyl_cyclase"/>
</dbReference>
<evidence type="ECO:0000256" key="4">
    <source>
        <dbReference type="ARBA" id="ARBA00022759"/>
    </source>
</evidence>
<keyword evidence="1" id="KW-0808">Transferase</keyword>
<dbReference type="FunFam" id="3.30.70.270:FF:000026">
    <property type="entry name" value="Transposon Ty3-G Gag-Pol polyprotein"/>
    <property type="match status" value="1"/>
</dbReference>
<dbReference type="Gene3D" id="3.10.20.370">
    <property type="match status" value="1"/>
</dbReference>
<evidence type="ECO:0000256" key="6">
    <source>
        <dbReference type="ARBA" id="ARBA00022918"/>
    </source>
</evidence>
<dbReference type="InterPro" id="IPR036397">
    <property type="entry name" value="RNaseH_sf"/>
</dbReference>
<dbReference type="PANTHER" id="PTHR35046">
    <property type="entry name" value="ZINC KNUCKLE (CCHC-TYPE) FAMILY PROTEIN"/>
    <property type="match status" value="1"/>
</dbReference>
<dbReference type="GO" id="GO:0015074">
    <property type="term" value="P:DNA integration"/>
    <property type="evidence" value="ECO:0007669"/>
    <property type="project" value="InterPro"/>
</dbReference>
<evidence type="ECO:0000256" key="5">
    <source>
        <dbReference type="ARBA" id="ARBA00022801"/>
    </source>
</evidence>
<evidence type="ECO:0000313" key="9">
    <source>
        <dbReference type="EMBL" id="KAG8503288.1"/>
    </source>
</evidence>
<dbReference type="GO" id="GO:0004519">
    <property type="term" value="F:endonuclease activity"/>
    <property type="evidence" value="ECO:0007669"/>
    <property type="project" value="UniProtKB-KW"/>
</dbReference>
<dbReference type="Gene3D" id="3.30.420.10">
    <property type="entry name" value="Ribonuclease H-like superfamily/Ribonuclease H"/>
    <property type="match status" value="1"/>
</dbReference>
<dbReference type="GO" id="GO:0016787">
    <property type="term" value="F:hydrolase activity"/>
    <property type="evidence" value="ECO:0007669"/>
    <property type="project" value="UniProtKB-KW"/>
</dbReference>
<proteinExistence type="predicted"/>
<evidence type="ECO:0000259" key="8">
    <source>
        <dbReference type="PROSITE" id="PS50994"/>
    </source>
</evidence>
<dbReference type="PROSITE" id="PS50878">
    <property type="entry name" value="RT_POL"/>
    <property type="match status" value="1"/>
</dbReference>
<feature type="domain" description="Reverse transcriptase" evidence="7">
    <location>
        <begin position="1"/>
        <end position="168"/>
    </location>
</feature>
<dbReference type="InterPro" id="IPR043502">
    <property type="entry name" value="DNA/RNA_pol_sf"/>
</dbReference>
<dbReference type="PANTHER" id="PTHR35046:SF9">
    <property type="entry name" value="RNA-DIRECTED DNA POLYMERASE"/>
    <property type="match status" value="1"/>
</dbReference>
<keyword evidence="6" id="KW-0695">RNA-directed DNA polymerase</keyword>
<dbReference type="InterPro" id="IPR041588">
    <property type="entry name" value="Integrase_H2C2"/>
</dbReference>
<dbReference type="CDD" id="cd01647">
    <property type="entry name" value="RT_LTR"/>
    <property type="match status" value="1"/>
</dbReference>
<dbReference type="Pfam" id="PF00078">
    <property type="entry name" value="RVT_1"/>
    <property type="match status" value="1"/>
</dbReference>
<dbReference type="EMBL" id="JAHUZN010000001">
    <property type="protein sequence ID" value="KAG8503288.1"/>
    <property type="molecule type" value="Genomic_DNA"/>
</dbReference>
<dbReference type="Pfam" id="PF17917">
    <property type="entry name" value="RT_RNaseH"/>
    <property type="match status" value="1"/>
</dbReference>
<feature type="domain" description="Integrase catalytic" evidence="8">
    <location>
        <begin position="513"/>
        <end position="622"/>
    </location>
</feature>
<dbReference type="AlphaFoldDB" id="A0A8J6DEY3"/>
<dbReference type="InterPro" id="IPR012337">
    <property type="entry name" value="RNaseH-like_sf"/>
</dbReference>
<dbReference type="InterPro" id="IPR001584">
    <property type="entry name" value="Integrase_cat-core"/>
</dbReference>
<evidence type="ECO:0000256" key="3">
    <source>
        <dbReference type="ARBA" id="ARBA00022722"/>
    </source>
</evidence>
<protein>
    <submittedName>
        <fullName evidence="9">Uncharacterized protein</fullName>
    </submittedName>
</protein>
<name>A0A8J6DEY3_9ROSI</name>
<dbReference type="CDD" id="cd09274">
    <property type="entry name" value="RNase_HI_RT_Ty3"/>
    <property type="match status" value="1"/>
</dbReference>
<evidence type="ECO:0000256" key="2">
    <source>
        <dbReference type="ARBA" id="ARBA00022695"/>
    </source>
</evidence>
<dbReference type="InterPro" id="IPR000477">
    <property type="entry name" value="RT_dom"/>
</dbReference>
<keyword evidence="5" id="KW-0378">Hydrolase</keyword>
<dbReference type="InterPro" id="IPR041373">
    <property type="entry name" value="RT_RNaseH"/>
</dbReference>
<dbReference type="GO" id="GO:0003676">
    <property type="term" value="F:nucleic acid binding"/>
    <property type="evidence" value="ECO:0007669"/>
    <property type="project" value="InterPro"/>
</dbReference>
<dbReference type="FunFam" id="1.10.340.70:FF:000001">
    <property type="entry name" value="Retrovirus-related Pol polyprotein from transposon gypsy-like Protein"/>
    <property type="match status" value="1"/>
</dbReference>
<dbReference type="OrthoDB" id="1000393at2759"/>
<comment type="caution">
    <text evidence="9">The sequence shown here is derived from an EMBL/GenBank/DDBJ whole genome shotgun (WGS) entry which is preliminary data.</text>
</comment>
<dbReference type="Gene3D" id="1.10.340.70">
    <property type="match status" value="1"/>
</dbReference>
<keyword evidence="2" id="KW-0548">Nucleotidyltransferase</keyword>
<dbReference type="Pfam" id="PF24626">
    <property type="entry name" value="SH3_Tf2-1"/>
    <property type="match status" value="1"/>
</dbReference>
<accession>A0A8J6DEY3</accession>
<dbReference type="SUPFAM" id="SSF53098">
    <property type="entry name" value="Ribonuclease H-like"/>
    <property type="match status" value="1"/>
</dbReference>
<keyword evidence="4" id="KW-0255">Endonuclease</keyword>
<dbReference type="GO" id="GO:0003964">
    <property type="term" value="F:RNA-directed DNA polymerase activity"/>
    <property type="evidence" value="ECO:0007669"/>
    <property type="project" value="UniProtKB-KW"/>
</dbReference>
<evidence type="ECO:0000256" key="1">
    <source>
        <dbReference type="ARBA" id="ARBA00022679"/>
    </source>
</evidence>
<dbReference type="Gene3D" id="3.30.70.270">
    <property type="match status" value="2"/>
</dbReference>
<reference evidence="9 10" key="1">
    <citation type="journal article" date="2021" name="bioRxiv">
        <title>The Gossypium anomalum genome as a resource for cotton improvement and evolutionary analysis of hybrid incompatibility.</title>
        <authorList>
            <person name="Grover C.E."/>
            <person name="Yuan D."/>
            <person name="Arick M.A."/>
            <person name="Miller E.R."/>
            <person name="Hu G."/>
            <person name="Peterson D.G."/>
            <person name="Wendel J.F."/>
            <person name="Udall J.A."/>
        </authorList>
    </citation>
    <scope>NUCLEOTIDE SEQUENCE [LARGE SCALE GENOMIC DNA]</scope>
    <source>
        <strain evidence="9">JFW-Udall</strain>
        <tissue evidence="9">Leaf</tissue>
    </source>
</reference>
<organism evidence="9 10">
    <name type="scientific">Gossypium anomalum</name>
    <dbReference type="NCBI Taxonomy" id="47600"/>
    <lineage>
        <taxon>Eukaryota</taxon>
        <taxon>Viridiplantae</taxon>
        <taxon>Streptophyta</taxon>
        <taxon>Embryophyta</taxon>
        <taxon>Tracheophyta</taxon>
        <taxon>Spermatophyta</taxon>
        <taxon>Magnoliopsida</taxon>
        <taxon>eudicotyledons</taxon>
        <taxon>Gunneridae</taxon>
        <taxon>Pentapetalae</taxon>
        <taxon>rosids</taxon>
        <taxon>malvids</taxon>
        <taxon>Malvales</taxon>
        <taxon>Malvaceae</taxon>
        <taxon>Malvoideae</taxon>
        <taxon>Gossypium</taxon>
    </lineage>
</organism>
<dbReference type="Proteomes" id="UP000701853">
    <property type="component" value="Chromosome 1"/>
</dbReference>
<keyword evidence="10" id="KW-1185">Reference proteome</keyword>
<keyword evidence="3" id="KW-0540">Nuclease</keyword>
<dbReference type="Pfam" id="PF17921">
    <property type="entry name" value="Integrase_H2C2"/>
    <property type="match status" value="1"/>
</dbReference>
<dbReference type="PROSITE" id="PS50994">
    <property type="entry name" value="INTEGRASE"/>
    <property type="match status" value="1"/>
</dbReference>